<sequence>MRKGSYSVTATVYANGQEFTKSTTVTVAANHPSYQEYLLDAMVMYNDFGETTLVPMAVDQSDGGATLEIVNNPDNSLYPNRSAHCALFTKYNAQWANAYTKLPDGYRFDLTLQPVFKVLVYGKAGDKVLLKLENTDRGGNAWQTGTADLIYTIQEDNKWEIAEFNFTGVSAGWDWTGDIFTNDVTTDPNFNKDFYNVVRIMVNPGDNSGTFSVYLDDLAGPHVEGLK</sequence>
<evidence type="ECO:0000313" key="2">
    <source>
        <dbReference type="Proteomes" id="UP000500961"/>
    </source>
</evidence>
<reference evidence="1 2" key="1">
    <citation type="submission" date="2019-07" db="EMBL/GenBank/DDBJ databases">
        <title>Thalassofilum flectens gen. nov., sp. nov., a novel moderate thermophilic anaerobe from a shallow sea hot spring in Kunashir Island (Russia), representing a new family in the order Bacteroidales, and proposal of Thalassofilacea fam. nov.</title>
        <authorList>
            <person name="Kochetkova T.V."/>
            <person name="Podosokorskaya O.A."/>
            <person name="Novikov A."/>
            <person name="Elcheninov A.G."/>
            <person name="Toshchakov S.V."/>
            <person name="Kublanov I.V."/>
        </authorList>
    </citation>
    <scope>NUCLEOTIDE SEQUENCE [LARGE SCALE GENOMIC DNA]</scope>
    <source>
        <strain evidence="1 2">38-H</strain>
    </source>
</reference>
<gene>
    <name evidence="1" type="ORF">FHG85_10485</name>
</gene>
<organism evidence="1 2">
    <name type="scientific">Tenuifilum thalassicum</name>
    <dbReference type="NCBI Taxonomy" id="2590900"/>
    <lineage>
        <taxon>Bacteria</taxon>
        <taxon>Pseudomonadati</taxon>
        <taxon>Bacteroidota</taxon>
        <taxon>Bacteroidia</taxon>
        <taxon>Bacteroidales</taxon>
        <taxon>Tenuifilaceae</taxon>
        <taxon>Tenuifilum</taxon>
    </lineage>
</organism>
<protein>
    <submittedName>
        <fullName evidence="1">Uncharacterized protein</fullName>
    </submittedName>
</protein>
<dbReference type="AlphaFoldDB" id="A0A7D3XN25"/>
<accession>A0A7D3XN25</accession>
<proteinExistence type="predicted"/>
<name>A0A7D3XN25_9BACT</name>
<dbReference type="EMBL" id="CP041345">
    <property type="protein sequence ID" value="QKG80676.1"/>
    <property type="molecule type" value="Genomic_DNA"/>
</dbReference>
<dbReference type="KEGG" id="ttz:FHG85_10485"/>
<evidence type="ECO:0000313" key="1">
    <source>
        <dbReference type="EMBL" id="QKG80676.1"/>
    </source>
</evidence>
<keyword evidence="2" id="KW-1185">Reference proteome</keyword>
<dbReference type="Proteomes" id="UP000500961">
    <property type="component" value="Chromosome"/>
</dbReference>